<evidence type="ECO:0000313" key="7">
    <source>
        <dbReference type="EMBL" id="CAG9293552.1"/>
    </source>
</evidence>
<comment type="subcellular location">
    <subcellularLocation>
        <location evidence="1">Membrane</location>
        <topology evidence="1">Multi-pass membrane protein</topology>
    </subcellularLocation>
</comment>
<dbReference type="Proteomes" id="UP000836788">
    <property type="component" value="Chromosome 8"/>
</dbReference>
<dbReference type="InterPro" id="IPR004932">
    <property type="entry name" value="Rer1"/>
</dbReference>
<comment type="similarity">
    <text evidence="2">Belongs to the RER1 family.</text>
</comment>
<evidence type="ECO:0000256" key="4">
    <source>
        <dbReference type="ARBA" id="ARBA00022989"/>
    </source>
</evidence>
<evidence type="ECO:0000256" key="5">
    <source>
        <dbReference type="ARBA" id="ARBA00023136"/>
    </source>
</evidence>
<evidence type="ECO:0000256" key="3">
    <source>
        <dbReference type="ARBA" id="ARBA00022692"/>
    </source>
</evidence>
<feature type="non-terminal residue" evidence="7">
    <location>
        <position position="167"/>
    </location>
</feature>
<evidence type="ECO:0008006" key="8">
    <source>
        <dbReference type="Google" id="ProtNLM"/>
    </source>
</evidence>
<dbReference type="EMBL" id="OU594949">
    <property type="protein sequence ID" value="CAG9293552.1"/>
    <property type="molecule type" value="Genomic_DNA"/>
</dbReference>
<dbReference type="Pfam" id="PF03248">
    <property type="entry name" value="Rer1"/>
    <property type="match status" value="1"/>
</dbReference>
<dbReference type="GO" id="GO:0000139">
    <property type="term" value="C:Golgi membrane"/>
    <property type="evidence" value="ECO:0007669"/>
    <property type="project" value="TreeGrafter"/>
</dbReference>
<evidence type="ECO:0000256" key="2">
    <source>
        <dbReference type="ARBA" id="ARBA00006070"/>
    </source>
</evidence>
<accession>A0A8J9SIA0</accession>
<dbReference type="PIRSF" id="PIRSF016013">
    <property type="entry name" value="AtER_Rer1p"/>
    <property type="match status" value="1"/>
</dbReference>
<keyword evidence="4 6" id="KW-1133">Transmembrane helix</keyword>
<proteinExistence type="inferred from homology"/>
<evidence type="ECO:0000256" key="6">
    <source>
        <dbReference type="SAM" id="Phobius"/>
    </source>
</evidence>
<dbReference type="PANTHER" id="PTHR10743:SF0">
    <property type="entry name" value="PROTEIN RER1"/>
    <property type="match status" value="1"/>
</dbReference>
<keyword evidence="5 6" id="KW-0472">Membrane</keyword>
<organism evidence="7">
    <name type="scientific">Phaeodactylum tricornutum</name>
    <name type="common">Diatom</name>
    <dbReference type="NCBI Taxonomy" id="2850"/>
    <lineage>
        <taxon>Eukaryota</taxon>
        <taxon>Sar</taxon>
        <taxon>Stramenopiles</taxon>
        <taxon>Ochrophyta</taxon>
        <taxon>Bacillariophyta</taxon>
        <taxon>Bacillariophyceae</taxon>
        <taxon>Bacillariophycidae</taxon>
        <taxon>Naviculales</taxon>
        <taxon>Phaeodactylaceae</taxon>
        <taxon>Phaeodactylum</taxon>
    </lineage>
</organism>
<name>A0A8J9SIA0_PHATR</name>
<dbReference type="GO" id="GO:0006890">
    <property type="term" value="P:retrograde vesicle-mediated transport, Golgi to endoplasmic reticulum"/>
    <property type="evidence" value="ECO:0007669"/>
    <property type="project" value="TreeGrafter"/>
</dbReference>
<keyword evidence="3 6" id="KW-0812">Transmembrane</keyword>
<dbReference type="GO" id="GO:0005783">
    <property type="term" value="C:endoplasmic reticulum"/>
    <property type="evidence" value="ECO:0007669"/>
    <property type="project" value="GOC"/>
</dbReference>
<gene>
    <name evidence="7" type="ORF">PTTT1_LOCUS51864</name>
</gene>
<reference evidence="7" key="1">
    <citation type="submission" date="2022-02" db="EMBL/GenBank/DDBJ databases">
        <authorList>
            <person name="Giguere J D."/>
        </authorList>
    </citation>
    <scope>NUCLEOTIDE SEQUENCE</scope>
    <source>
        <strain evidence="7">CCAP 1055/1</strain>
    </source>
</reference>
<feature type="transmembrane region" description="Helical" evidence="6">
    <location>
        <begin position="30"/>
        <end position="62"/>
    </location>
</feature>
<protein>
    <recommendedName>
        <fullName evidence="8">Protein RER1</fullName>
    </recommendedName>
</protein>
<feature type="transmembrane region" description="Helical" evidence="6">
    <location>
        <begin position="128"/>
        <end position="145"/>
    </location>
</feature>
<evidence type="ECO:0000256" key="1">
    <source>
        <dbReference type="ARBA" id="ARBA00004141"/>
    </source>
</evidence>
<sequence>MCYFLLLFSLVKRAIQYWLDKSTIHVVPRWIGFGVLLLLFFLRIYFVQGYFIVAYGLGIFLLNNFIAFLSPLEDPLNDGPSLPSTDQEAKEYRPFTRRLPEFKFWLACARGTLTSIFMTFFSVFDIPVFWPILLLYFFVLFFMTMKRQIMHMYKHKYIPISFGKAKY</sequence>
<dbReference type="PANTHER" id="PTHR10743">
    <property type="entry name" value="PROTEIN RER1"/>
    <property type="match status" value="1"/>
</dbReference>
<dbReference type="GO" id="GO:0006621">
    <property type="term" value="P:protein retention in ER lumen"/>
    <property type="evidence" value="ECO:0007669"/>
    <property type="project" value="TreeGrafter"/>
</dbReference>
<dbReference type="AlphaFoldDB" id="A0A8J9SIA0"/>